<dbReference type="PANTHER" id="PTHR31189">
    <property type="entry name" value="OS03G0336100 PROTEIN-RELATED"/>
    <property type="match status" value="1"/>
</dbReference>
<organism evidence="10 11">
    <name type="scientific">Dioscorea zingiberensis</name>
    <dbReference type="NCBI Taxonomy" id="325984"/>
    <lineage>
        <taxon>Eukaryota</taxon>
        <taxon>Viridiplantae</taxon>
        <taxon>Streptophyta</taxon>
        <taxon>Embryophyta</taxon>
        <taxon>Tracheophyta</taxon>
        <taxon>Spermatophyta</taxon>
        <taxon>Magnoliopsida</taxon>
        <taxon>Liliopsida</taxon>
        <taxon>Dioscoreales</taxon>
        <taxon>Dioscoreaceae</taxon>
        <taxon>Dioscorea</taxon>
    </lineage>
</organism>
<evidence type="ECO:0000313" key="11">
    <source>
        <dbReference type="Proteomes" id="UP001085076"/>
    </source>
</evidence>
<reference evidence="10" key="2">
    <citation type="journal article" date="2022" name="Hortic Res">
        <title>The genome of Dioscorea zingiberensis sheds light on the biosynthesis, origin and evolution of the medicinally important diosgenin saponins.</title>
        <authorList>
            <person name="Li Y."/>
            <person name="Tan C."/>
            <person name="Li Z."/>
            <person name="Guo J."/>
            <person name="Li S."/>
            <person name="Chen X."/>
            <person name="Wang C."/>
            <person name="Dai X."/>
            <person name="Yang H."/>
            <person name="Song W."/>
            <person name="Hou L."/>
            <person name="Xu J."/>
            <person name="Tong Z."/>
            <person name="Xu A."/>
            <person name="Yuan X."/>
            <person name="Wang W."/>
            <person name="Yang Q."/>
            <person name="Chen L."/>
            <person name="Sun Z."/>
            <person name="Wang K."/>
            <person name="Pan B."/>
            <person name="Chen J."/>
            <person name="Bao Y."/>
            <person name="Liu F."/>
            <person name="Qi X."/>
            <person name="Gang D.R."/>
            <person name="Wen J."/>
            <person name="Li J."/>
        </authorList>
    </citation>
    <scope>NUCLEOTIDE SEQUENCE</scope>
    <source>
        <strain evidence="10">Dzin_1.0</strain>
    </source>
</reference>
<feature type="signal peptide" evidence="8">
    <location>
        <begin position="1"/>
        <end position="25"/>
    </location>
</feature>
<dbReference type="GO" id="GO:0045735">
    <property type="term" value="F:nutrient reservoir activity"/>
    <property type="evidence" value="ECO:0007669"/>
    <property type="project" value="UniProtKB-KW"/>
</dbReference>
<reference evidence="10" key="1">
    <citation type="submission" date="2021-03" db="EMBL/GenBank/DDBJ databases">
        <authorList>
            <person name="Li Z."/>
            <person name="Yang C."/>
        </authorList>
    </citation>
    <scope>NUCLEOTIDE SEQUENCE</scope>
    <source>
        <strain evidence="10">Dzin_1.0</strain>
        <tissue evidence="10">Leaf</tissue>
    </source>
</reference>
<comment type="similarity">
    <text evidence="1">Belongs to the 11S seed storage protein (globulins) family.</text>
</comment>
<dbReference type="Proteomes" id="UP001085076">
    <property type="component" value="Miscellaneous, Linkage group lg07"/>
</dbReference>
<keyword evidence="6" id="KW-1015">Disulfide bond</keyword>
<keyword evidence="4" id="KW-0758">Storage protein</keyword>
<feature type="region of interest" description="Disordered" evidence="7">
    <location>
        <begin position="133"/>
        <end position="161"/>
    </location>
</feature>
<evidence type="ECO:0000256" key="4">
    <source>
        <dbReference type="ARBA" id="ARBA00022761"/>
    </source>
</evidence>
<dbReference type="SUPFAM" id="SSF51182">
    <property type="entry name" value="RmlC-like cupins"/>
    <property type="match status" value="1"/>
</dbReference>
<comment type="caution">
    <text evidence="10">The sequence shown here is derived from an EMBL/GenBank/DDBJ whole genome shotgun (WGS) entry which is preliminary data.</text>
</comment>
<feature type="domain" description="Cupin type-1" evidence="9">
    <location>
        <begin position="315"/>
        <end position="465"/>
    </location>
</feature>
<dbReference type="Pfam" id="PF00190">
    <property type="entry name" value="Cupin_1"/>
    <property type="match status" value="2"/>
</dbReference>
<dbReference type="FunFam" id="2.60.120.10:FF:000073">
    <property type="entry name" value="Glycinin G1"/>
    <property type="match status" value="1"/>
</dbReference>
<dbReference type="InterPro" id="IPR006044">
    <property type="entry name" value="11S_seedstore_pln"/>
</dbReference>
<evidence type="ECO:0000256" key="2">
    <source>
        <dbReference type="ARBA" id="ARBA00011818"/>
    </source>
</evidence>
<dbReference type="EMBL" id="JAGGNH010000007">
    <property type="protein sequence ID" value="KAJ0967583.1"/>
    <property type="molecule type" value="Genomic_DNA"/>
</dbReference>
<accession>A0A9D5C732</accession>
<dbReference type="CDD" id="cd02243">
    <property type="entry name" value="cupin_11S_legumin_C"/>
    <property type="match status" value="1"/>
</dbReference>
<evidence type="ECO:0000256" key="3">
    <source>
        <dbReference type="ARBA" id="ARBA00022729"/>
    </source>
</evidence>
<feature type="chain" id="PRO_5039435158" description="Cupin type-1 domain-containing protein" evidence="8">
    <location>
        <begin position="26"/>
        <end position="488"/>
    </location>
</feature>
<dbReference type="PRINTS" id="PR00439">
    <property type="entry name" value="11SGLOBULIN"/>
</dbReference>
<feature type="region of interest" description="Disordered" evidence="7">
    <location>
        <begin position="280"/>
        <end position="299"/>
    </location>
</feature>
<dbReference type="SMART" id="SM00835">
    <property type="entry name" value="Cupin_1"/>
    <property type="match status" value="2"/>
</dbReference>
<dbReference type="AlphaFoldDB" id="A0A9D5C732"/>
<keyword evidence="5" id="KW-0708">Seed storage protein</keyword>
<evidence type="ECO:0000256" key="5">
    <source>
        <dbReference type="ARBA" id="ARBA00023129"/>
    </source>
</evidence>
<name>A0A9D5C732_9LILI</name>
<evidence type="ECO:0000256" key="1">
    <source>
        <dbReference type="ARBA" id="ARBA00007178"/>
    </source>
</evidence>
<feature type="domain" description="Cupin type-1" evidence="9">
    <location>
        <begin position="59"/>
        <end position="258"/>
    </location>
</feature>
<dbReference type="InterPro" id="IPR050253">
    <property type="entry name" value="Seed_Storage-Functional"/>
</dbReference>
<proteinExistence type="inferred from homology"/>
<evidence type="ECO:0000313" key="10">
    <source>
        <dbReference type="EMBL" id="KAJ0967583.1"/>
    </source>
</evidence>
<dbReference type="GO" id="GO:0048316">
    <property type="term" value="P:seed development"/>
    <property type="evidence" value="ECO:0007669"/>
    <property type="project" value="UniProtKB-ARBA"/>
</dbReference>
<dbReference type="InterPro" id="IPR006045">
    <property type="entry name" value="Cupin_1"/>
</dbReference>
<feature type="compositionally biased region" description="Low complexity" evidence="7">
    <location>
        <begin position="133"/>
        <end position="152"/>
    </location>
</feature>
<dbReference type="Gene3D" id="2.60.120.10">
    <property type="entry name" value="Jelly Rolls"/>
    <property type="match status" value="2"/>
</dbReference>
<evidence type="ECO:0000256" key="8">
    <source>
        <dbReference type="SAM" id="SignalP"/>
    </source>
</evidence>
<dbReference type="InterPro" id="IPR014710">
    <property type="entry name" value="RmlC-like_jellyroll"/>
</dbReference>
<sequence length="488" mass="55643">MAANKKTLVFSLALSFLILCNGSLAQQSQQSQSWFPAKQQGRGGFSEQWQRRECNFDQLSVLEPTRRVDAEAGYTEYWDPKDNQFNCAGVSFQRTVIQPGGLLQLSFDNAARLTYIEQGQGITGTLVPGCPESFQSFQQSEQQQQQQQQEPSESFKQRDQHQKIHQFRRGDVIALPPGVAHWCYNDGDTPVIAVTLFNTNNRDNQLDLEHREFLLAGRQKRSQQSVEEQEDKRRISVLTGFDEDELSEVLRVSRETVRRLQGDDDQRGHIIWVKQGFHVSRPSRQQQQEQCDNEDDENAPNNLFADNICSFRIRENINDPSKADIFNPRGGRLTHVSSQDLPILQNLQMSAQRGVLYRNAILGPRWNVNAHSYVYVTRGSARVQIVGSRGKPVFDGELRRGQVILVPQNFAVLTKASSNEGFEWVAFRTNDNAVTNPIFGKGSVFRGLPVEVIANIYQISREQAWRVKYGRAEELQIFAPRTQIRTNV</sequence>
<dbReference type="InterPro" id="IPR011051">
    <property type="entry name" value="RmlC_Cupin_sf"/>
</dbReference>
<gene>
    <name evidence="10" type="ORF">J5N97_024500</name>
</gene>
<keyword evidence="11" id="KW-1185">Reference proteome</keyword>
<dbReference type="PANTHER" id="PTHR31189:SF35">
    <property type="entry name" value="12S SEED STORAGE PROTEIN CRB"/>
    <property type="match status" value="1"/>
</dbReference>
<evidence type="ECO:0000256" key="6">
    <source>
        <dbReference type="ARBA" id="ARBA00023157"/>
    </source>
</evidence>
<evidence type="ECO:0000259" key="9">
    <source>
        <dbReference type="SMART" id="SM00835"/>
    </source>
</evidence>
<comment type="subunit">
    <text evidence="2">Hexamer; each subunit is composed of an acidic and a basic chain derived from a single precursor and linked by a disulfide bond.</text>
</comment>
<evidence type="ECO:0000256" key="7">
    <source>
        <dbReference type="SAM" id="MobiDB-lite"/>
    </source>
</evidence>
<protein>
    <recommendedName>
        <fullName evidence="9">Cupin type-1 domain-containing protein</fullName>
    </recommendedName>
</protein>
<dbReference type="OrthoDB" id="2016041at2759"/>
<dbReference type="CDD" id="cd02242">
    <property type="entry name" value="cupin_11S_legumin_N"/>
    <property type="match status" value="1"/>
</dbReference>
<keyword evidence="3 8" id="KW-0732">Signal</keyword>